<evidence type="ECO:0000313" key="3">
    <source>
        <dbReference type="Proteomes" id="UP000673691"/>
    </source>
</evidence>
<protein>
    <submittedName>
        <fullName evidence="2">Uncharacterized protein</fullName>
    </submittedName>
</protein>
<feature type="region of interest" description="Disordered" evidence="1">
    <location>
        <begin position="190"/>
        <end position="213"/>
    </location>
</feature>
<proteinExistence type="predicted"/>
<accession>A0A8H7ZRH1</accession>
<feature type="non-terminal residue" evidence="2">
    <location>
        <position position="1"/>
    </location>
</feature>
<gene>
    <name evidence="2" type="ORF">BJ554DRAFT_1820</name>
</gene>
<organism evidence="2 3">
    <name type="scientific">Olpidium bornovanus</name>
    <dbReference type="NCBI Taxonomy" id="278681"/>
    <lineage>
        <taxon>Eukaryota</taxon>
        <taxon>Fungi</taxon>
        <taxon>Fungi incertae sedis</taxon>
        <taxon>Olpidiomycota</taxon>
        <taxon>Olpidiomycotina</taxon>
        <taxon>Olpidiomycetes</taxon>
        <taxon>Olpidiales</taxon>
        <taxon>Olpidiaceae</taxon>
        <taxon>Olpidium</taxon>
    </lineage>
</organism>
<reference evidence="2 3" key="1">
    <citation type="journal article" name="Sci. Rep.">
        <title>Genome-scale phylogenetic analyses confirm Olpidium as the closest living zoosporic fungus to the non-flagellated, terrestrial fungi.</title>
        <authorList>
            <person name="Chang Y."/>
            <person name="Rochon D."/>
            <person name="Sekimoto S."/>
            <person name="Wang Y."/>
            <person name="Chovatia M."/>
            <person name="Sandor L."/>
            <person name="Salamov A."/>
            <person name="Grigoriev I.V."/>
            <person name="Stajich J.E."/>
            <person name="Spatafora J.W."/>
        </authorList>
    </citation>
    <scope>NUCLEOTIDE SEQUENCE [LARGE SCALE GENOMIC DNA]</scope>
    <source>
        <strain evidence="2">S191</strain>
    </source>
</reference>
<evidence type="ECO:0000256" key="1">
    <source>
        <dbReference type="SAM" id="MobiDB-lite"/>
    </source>
</evidence>
<feature type="compositionally biased region" description="Pro residues" evidence="1">
    <location>
        <begin position="1"/>
        <end position="16"/>
    </location>
</feature>
<dbReference type="Proteomes" id="UP000673691">
    <property type="component" value="Unassembled WGS sequence"/>
</dbReference>
<feature type="region of interest" description="Disordered" evidence="1">
    <location>
        <begin position="1"/>
        <end position="31"/>
    </location>
</feature>
<comment type="caution">
    <text evidence="2">The sequence shown here is derived from an EMBL/GenBank/DDBJ whole genome shotgun (WGS) entry which is preliminary data.</text>
</comment>
<sequence length="213" mass="22975">SQPQRDPPPPSFPAPLPHHLRARGRRKGDFEAVYLPRPPPAFSSATVAAAEFAAQEPRVDAGERSAERPPLRRGRDGLCLGVRHSCVVLHHGGFAVLQGHQAARGSQDPGDRARYLCRCAARKSGGEERPHALFRRQKKKKKKKKTAAPAPGGRGRRRAGGSRPCRGCSEFCQFRLPPARLAFVGGGLGRAGVSRERYSSSTRSFSSANAGGE</sequence>
<keyword evidence="3" id="KW-1185">Reference proteome</keyword>
<dbReference type="EMBL" id="JAEFCI010009075">
    <property type="protein sequence ID" value="KAG5458039.1"/>
    <property type="molecule type" value="Genomic_DNA"/>
</dbReference>
<name>A0A8H7ZRH1_9FUNG</name>
<evidence type="ECO:0000313" key="2">
    <source>
        <dbReference type="EMBL" id="KAG5458039.1"/>
    </source>
</evidence>
<dbReference type="AlphaFoldDB" id="A0A8H7ZRH1"/>
<feature type="region of interest" description="Disordered" evidence="1">
    <location>
        <begin position="133"/>
        <end position="164"/>
    </location>
</feature>
<feature type="compositionally biased region" description="Basic residues" evidence="1">
    <location>
        <begin position="133"/>
        <end position="146"/>
    </location>
</feature>